<proteinExistence type="predicted"/>
<reference evidence="2 3" key="1">
    <citation type="submission" date="2018-11" db="EMBL/GenBank/DDBJ databases">
        <authorList>
            <consortium name="Pathogen Informatics"/>
        </authorList>
    </citation>
    <scope>NUCLEOTIDE SEQUENCE [LARGE SCALE GENOMIC DNA]</scope>
</reference>
<feature type="compositionally biased region" description="Polar residues" evidence="1">
    <location>
        <begin position="180"/>
        <end position="191"/>
    </location>
</feature>
<name>A0A3P6RLU8_CYLGO</name>
<dbReference type="EMBL" id="UYRV01009922">
    <property type="protein sequence ID" value="VDK57003.1"/>
    <property type="molecule type" value="Genomic_DNA"/>
</dbReference>
<gene>
    <name evidence="2" type="ORF">CGOC_LOCUS3832</name>
</gene>
<evidence type="ECO:0000313" key="2">
    <source>
        <dbReference type="EMBL" id="VDK57003.1"/>
    </source>
</evidence>
<evidence type="ECO:0000256" key="1">
    <source>
        <dbReference type="SAM" id="MobiDB-lite"/>
    </source>
</evidence>
<feature type="region of interest" description="Disordered" evidence="1">
    <location>
        <begin position="1"/>
        <end position="41"/>
    </location>
</feature>
<feature type="region of interest" description="Disordered" evidence="1">
    <location>
        <begin position="165"/>
        <end position="191"/>
    </location>
</feature>
<accession>A0A3P6RLU8</accession>
<feature type="compositionally biased region" description="Low complexity" evidence="1">
    <location>
        <begin position="165"/>
        <end position="178"/>
    </location>
</feature>
<dbReference type="OrthoDB" id="4033880at2759"/>
<evidence type="ECO:0000313" key="3">
    <source>
        <dbReference type="Proteomes" id="UP000271889"/>
    </source>
</evidence>
<sequence>RKVRPVTEDTVTAAQVSPTHIPAISPPAPVSSSRASGANTSSTSFDLLGLDISSSSGAGADSVKNTVSGISIPPPASTMPGVCIAPPAAAKVSPAAPLVQLGPNRYKIMEQSIKECGFRADWAAAPPAAPQVAACPALSPTAGGLPTNQNNAVDIFGDFDALPKTSPKVSSPAKSPVANGGSSNTTSTKIGSTWAGATGLIDLDNLAGKSTPTKQNPSLNQMQMIKQGIS</sequence>
<dbReference type="Proteomes" id="UP000271889">
    <property type="component" value="Unassembled WGS sequence"/>
</dbReference>
<protein>
    <submittedName>
        <fullName evidence="2">Uncharacterized protein</fullName>
    </submittedName>
</protein>
<dbReference type="AlphaFoldDB" id="A0A3P6RLU8"/>
<keyword evidence="3" id="KW-1185">Reference proteome</keyword>
<organism evidence="2 3">
    <name type="scientific">Cylicostephanus goldi</name>
    <name type="common">Nematode worm</name>
    <dbReference type="NCBI Taxonomy" id="71465"/>
    <lineage>
        <taxon>Eukaryota</taxon>
        <taxon>Metazoa</taxon>
        <taxon>Ecdysozoa</taxon>
        <taxon>Nematoda</taxon>
        <taxon>Chromadorea</taxon>
        <taxon>Rhabditida</taxon>
        <taxon>Rhabditina</taxon>
        <taxon>Rhabditomorpha</taxon>
        <taxon>Strongyloidea</taxon>
        <taxon>Strongylidae</taxon>
        <taxon>Cylicostephanus</taxon>
    </lineage>
</organism>
<feature type="non-terminal residue" evidence="2">
    <location>
        <position position="1"/>
    </location>
</feature>
<feature type="compositionally biased region" description="Low complexity" evidence="1">
    <location>
        <begin position="30"/>
        <end position="41"/>
    </location>
</feature>
<feature type="compositionally biased region" description="Polar residues" evidence="1">
    <location>
        <begin position="9"/>
        <end position="18"/>
    </location>
</feature>